<dbReference type="Proteomes" id="UP000194360">
    <property type="component" value="Unassembled WGS sequence"/>
</dbReference>
<feature type="transmembrane region" description="Helical" evidence="1">
    <location>
        <begin position="266"/>
        <end position="284"/>
    </location>
</feature>
<organism evidence="2 3">
    <name type="scientific">Pseudonocardia autotrophica</name>
    <name type="common">Amycolata autotrophica</name>
    <name type="synonym">Nocardia autotrophica</name>
    <dbReference type="NCBI Taxonomy" id="2074"/>
    <lineage>
        <taxon>Bacteria</taxon>
        <taxon>Bacillati</taxon>
        <taxon>Actinomycetota</taxon>
        <taxon>Actinomycetes</taxon>
        <taxon>Pseudonocardiales</taxon>
        <taxon>Pseudonocardiaceae</taxon>
        <taxon>Pseudonocardia</taxon>
    </lineage>
</organism>
<keyword evidence="1" id="KW-0472">Membrane</keyword>
<dbReference type="EMBL" id="MIGB01000049">
    <property type="protein sequence ID" value="OSY35598.1"/>
    <property type="molecule type" value="Genomic_DNA"/>
</dbReference>
<dbReference type="PANTHER" id="PTHR41983:SF2">
    <property type="entry name" value="SHORT-CHAIN FATTY ACID TRANSPORTER-RELATED"/>
    <property type="match status" value="1"/>
</dbReference>
<dbReference type="InterPro" id="IPR006160">
    <property type="entry name" value="SCFA_transpt_AtoE"/>
</dbReference>
<feature type="transmembrane region" description="Helical" evidence="1">
    <location>
        <begin position="95"/>
        <end position="128"/>
    </location>
</feature>
<comment type="caution">
    <text evidence="2">The sequence shown here is derived from an EMBL/GenBank/DDBJ whole genome shotgun (WGS) entry which is preliminary data.</text>
</comment>
<evidence type="ECO:0000313" key="2">
    <source>
        <dbReference type="EMBL" id="OSY35598.1"/>
    </source>
</evidence>
<dbReference type="AlphaFoldDB" id="A0A1Y2MMB8"/>
<evidence type="ECO:0000256" key="1">
    <source>
        <dbReference type="SAM" id="Phobius"/>
    </source>
</evidence>
<feature type="transmembrane region" description="Helical" evidence="1">
    <location>
        <begin position="361"/>
        <end position="378"/>
    </location>
</feature>
<dbReference type="Pfam" id="PF02667">
    <property type="entry name" value="SCFA_trans"/>
    <property type="match status" value="1"/>
</dbReference>
<name>A0A1Y2MMB8_PSEAH</name>
<protein>
    <submittedName>
        <fullName evidence="2">Short-chain fatty acids transporter</fullName>
    </submittedName>
</protein>
<gene>
    <name evidence="2" type="primary">atoE_2</name>
    <name evidence="2" type="ORF">BG845_05933</name>
</gene>
<feature type="transmembrane region" description="Helical" evidence="1">
    <location>
        <begin position="20"/>
        <end position="42"/>
    </location>
</feature>
<proteinExistence type="predicted"/>
<feature type="transmembrane region" description="Helical" evidence="1">
    <location>
        <begin position="54"/>
        <end position="75"/>
    </location>
</feature>
<feature type="transmembrane region" description="Helical" evidence="1">
    <location>
        <begin position="439"/>
        <end position="461"/>
    </location>
</feature>
<dbReference type="OrthoDB" id="9342495at2"/>
<keyword evidence="1" id="KW-0812">Transmembrane</keyword>
<dbReference type="RefSeq" id="WP_085916014.1">
    <property type="nucleotide sequence ID" value="NZ_AP018920.1"/>
</dbReference>
<feature type="transmembrane region" description="Helical" evidence="1">
    <location>
        <begin position="186"/>
        <end position="206"/>
    </location>
</feature>
<dbReference type="PANTHER" id="PTHR41983">
    <property type="entry name" value="SHORT-CHAIN FATTY ACID TRANSPORTER-RELATED"/>
    <property type="match status" value="1"/>
</dbReference>
<keyword evidence="1" id="KW-1133">Transmembrane helix</keyword>
<feature type="transmembrane region" description="Helical" evidence="1">
    <location>
        <begin position="140"/>
        <end position="166"/>
    </location>
</feature>
<accession>A0A1Y2MMB8</accession>
<sequence>MLQKLGRASSGLVTRLMPDAFIFAIVLSLSVYLAGVLFTSTGPIEMIDYWYEGFWSLLDFMMQMSLVLLTGYVLAQSPILKRVLERIAARPQNARQAIFLIALSSLIAGFLNWGLGLVVGAVMAIAVVRSAASRGIRVHYALAVAAGYMGLSIHSAGFSSTAALLVNTEGHFLQDVIGIVPLSQTILSPYNLILVAIYLAVVPFVLRGMTPPPERSVGIESDLDGGTGTYGGGGGGGGGTAITTAELKRTRSEPGYLVRRLEHSPWVIVPIVAAGTMYVGYLLITSNFSLDINMVNFIFLMIGLVLYRTPMAYVRAITGALSSIGGIVVQFPFYAGMLGMLAGSGLVDMIARGMLQVSTPSTFPLLAFMSAAVVNFLIPSAGGQWAVQGPILIEAGRSLGVSSGVVVMAHQYGDQVTNMLQPFWALPLLGLTGLKARDILGYTAVIMFVGIVIFGLGITFLPPLFGM</sequence>
<feature type="transmembrane region" description="Helical" evidence="1">
    <location>
        <begin position="319"/>
        <end position="341"/>
    </location>
</feature>
<dbReference type="STRING" id="2074.BG845_05933"/>
<keyword evidence="3" id="KW-1185">Reference proteome</keyword>
<evidence type="ECO:0000313" key="3">
    <source>
        <dbReference type="Proteomes" id="UP000194360"/>
    </source>
</evidence>
<feature type="transmembrane region" description="Helical" evidence="1">
    <location>
        <begin position="290"/>
        <end position="307"/>
    </location>
</feature>
<dbReference type="GO" id="GO:0005886">
    <property type="term" value="C:plasma membrane"/>
    <property type="evidence" value="ECO:0007669"/>
    <property type="project" value="TreeGrafter"/>
</dbReference>
<reference evidence="2 3" key="1">
    <citation type="submission" date="2016-09" db="EMBL/GenBank/DDBJ databases">
        <title>Pseudonocardia autotrophica DSM535, a candidate organism with high potential of specific P450 cytochromes.</title>
        <authorList>
            <person name="Grumaz C."/>
            <person name="Vainshtein Y."/>
            <person name="Kirstahler P."/>
            <person name="Sohn K."/>
        </authorList>
    </citation>
    <scope>NUCLEOTIDE SEQUENCE [LARGE SCALE GENOMIC DNA]</scope>
    <source>
        <strain evidence="2 3">DSM 535</strain>
    </source>
</reference>